<evidence type="ECO:0000256" key="1">
    <source>
        <dbReference type="ARBA" id="ARBA00004651"/>
    </source>
</evidence>
<feature type="transmembrane region" description="Helical" evidence="6">
    <location>
        <begin position="179"/>
        <end position="202"/>
    </location>
</feature>
<dbReference type="GO" id="GO:0005886">
    <property type="term" value="C:plasma membrane"/>
    <property type="evidence" value="ECO:0007669"/>
    <property type="project" value="UniProtKB-SubCell"/>
</dbReference>
<dbReference type="EMBL" id="CP018866">
    <property type="protein sequence ID" value="AST91138.1"/>
    <property type="molecule type" value="Genomic_DNA"/>
</dbReference>
<dbReference type="PANTHER" id="PTHR34820:SF4">
    <property type="entry name" value="INNER MEMBRANE PROTEIN YEBZ"/>
    <property type="match status" value="1"/>
</dbReference>
<feature type="transmembrane region" description="Helical" evidence="6">
    <location>
        <begin position="147"/>
        <end position="167"/>
    </location>
</feature>
<feature type="transmembrane region" description="Helical" evidence="6">
    <location>
        <begin position="6"/>
        <end position="30"/>
    </location>
</feature>
<keyword evidence="3 6" id="KW-0812">Transmembrane</keyword>
<sequence length="361" mass="40442">MSFLNIISQVLLYFSVSVLVGSFILLLVPNRYRPDIHFSKRLMLISAIFIPVCAFFSVLDIVLYIAPRLGLMESFTLVLTSYTVGVAWSFTLLASIFLVLFIIFTYSTEKKSFAYIGTLLTLGIILTVAWSSHAGAMQPSLGIISDFIHLLAASVWVGILLIIALFSKNNQNWLAFLDWFSLVAFGCLTATFLSGIVMSDILTDGYVKSWTISYGQGLLVKHLFLLPVLFYALINGVIVKYKLRKDDRFNPLPWVRLESLLLFIIFAITAVYTQQAPQVSSLTNETISPLFRLFHGTIIDGVQSVGFAVNAYTVCFFFIALLFLGLMILTYKKASHLASFFFSCLFVLSAYIMLMVSVVLR</sequence>
<feature type="transmembrane region" description="Helical" evidence="6">
    <location>
        <begin position="253"/>
        <end position="272"/>
    </location>
</feature>
<dbReference type="Proteomes" id="UP000215224">
    <property type="component" value="Chromosome"/>
</dbReference>
<dbReference type="InterPro" id="IPR032694">
    <property type="entry name" value="CopC/D"/>
</dbReference>
<dbReference type="InterPro" id="IPR008457">
    <property type="entry name" value="Cu-R_CopD_dom"/>
</dbReference>
<feature type="transmembrane region" description="Helical" evidence="6">
    <location>
        <begin position="113"/>
        <end position="135"/>
    </location>
</feature>
<dbReference type="Pfam" id="PF05425">
    <property type="entry name" value="CopD"/>
    <property type="match status" value="1"/>
</dbReference>
<proteinExistence type="predicted"/>
<keyword evidence="9" id="KW-1185">Reference proteome</keyword>
<keyword evidence="2" id="KW-1003">Cell membrane</keyword>
<feature type="transmembrane region" description="Helical" evidence="6">
    <location>
        <begin position="222"/>
        <end position="241"/>
    </location>
</feature>
<dbReference type="KEGG" id="bcoh:BC6307_07520"/>
<feature type="domain" description="Copper resistance protein D" evidence="7">
    <location>
        <begin position="175"/>
        <end position="271"/>
    </location>
</feature>
<dbReference type="AlphaFoldDB" id="A0A223KP70"/>
<accession>A0A223KP70</accession>
<dbReference type="RefSeq" id="WP_066416935.1">
    <property type="nucleotide sequence ID" value="NZ_CP018866.1"/>
</dbReference>
<feature type="transmembrane region" description="Helical" evidence="6">
    <location>
        <begin position="42"/>
        <end position="66"/>
    </location>
</feature>
<evidence type="ECO:0000259" key="7">
    <source>
        <dbReference type="Pfam" id="PF05425"/>
    </source>
</evidence>
<feature type="transmembrane region" description="Helical" evidence="6">
    <location>
        <begin position="86"/>
        <end position="106"/>
    </location>
</feature>
<evidence type="ECO:0000313" key="9">
    <source>
        <dbReference type="Proteomes" id="UP000215224"/>
    </source>
</evidence>
<name>A0A223KP70_9BACI</name>
<organism evidence="8 9">
    <name type="scientific">Sutcliffiella cohnii</name>
    <dbReference type="NCBI Taxonomy" id="33932"/>
    <lineage>
        <taxon>Bacteria</taxon>
        <taxon>Bacillati</taxon>
        <taxon>Bacillota</taxon>
        <taxon>Bacilli</taxon>
        <taxon>Bacillales</taxon>
        <taxon>Bacillaceae</taxon>
        <taxon>Sutcliffiella</taxon>
    </lineage>
</organism>
<dbReference type="STRING" id="1314751.GCA_001591425_02648"/>
<dbReference type="PANTHER" id="PTHR34820">
    <property type="entry name" value="INNER MEMBRANE PROTEIN YEBZ"/>
    <property type="match status" value="1"/>
</dbReference>
<evidence type="ECO:0000256" key="3">
    <source>
        <dbReference type="ARBA" id="ARBA00022692"/>
    </source>
</evidence>
<feature type="transmembrane region" description="Helical" evidence="6">
    <location>
        <begin position="311"/>
        <end position="331"/>
    </location>
</feature>
<protein>
    <recommendedName>
        <fullName evidence="7">Copper resistance protein D domain-containing protein</fullName>
    </recommendedName>
</protein>
<reference evidence="8 9" key="1">
    <citation type="submission" date="2016-12" db="EMBL/GenBank/DDBJ databases">
        <title>The whole genome sequencing and assembly of Bacillus cohnii DSM 6307T strain.</title>
        <authorList>
            <person name="Lee Y.-J."/>
            <person name="Yi H."/>
            <person name="Bahn Y.-S."/>
            <person name="Kim J.F."/>
            <person name="Lee D.-W."/>
        </authorList>
    </citation>
    <scope>NUCLEOTIDE SEQUENCE [LARGE SCALE GENOMIC DNA]</scope>
    <source>
        <strain evidence="8 9">DSM 6307</strain>
    </source>
</reference>
<evidence type="ECO:0000256" key="2">
    <source>
        <dbReference type="ARBA" id="ARBA00022475"/>
    </source>
</evidence>
<gene>
    <name evidence="8" type="ORF">BC6307_07520</name>
</gene>
<evidence type="ECO:0000313" key="8">
    <source>
        <dbReference type="EMBL" id="AST91138.1"/>
    </source>
</evidence>
<evidence type="ECO:0000256" key="4">
    <source>
        <dbReference type="ARBA" id="ARBA00022989"/>
    </source>
</evidence>
<keyword evidence="4 6" id="KW-1133">Transmembrane helix</keyword>
<comment type="subcellular location">
    <subcellularLocation>
        <location evidence="1">Cell membrane</location>
        <topology evidence="1">Multi-pass membrane protein</topology>
    </subcellularLocation>
</comment>
<evidence type="ECO:0000256" key="6">
    <source>
        <dbReference type="SAM" id="Phobius"/>
    </source>
</evidence>
<evidence type="ECO:0000256" key="5">
    <source>
        <dbReference type="ARBA" id="ARBA00023136"/>
    </source>
</evidence>
<feature type="transmembrane region" description="Helical" evidence="6">
    <location>
        <begin position="338"/>
        <end position="360"/>
    </location>
</feature>
<dbReference type="GO" id="GO:0006825">
    <property type="term" value="P:copper ion transport"/>
    <property type="evidence" value="ECO:0007669"/>
    <property type="project" value="InterPro"/>
</dbReference>
<keyword evidence="5 6" id="KW-0472">Membrane</keyword>